<dbReference type="STRING" id="1702221.AALO17_23690"/>
<gene>
    <name evidence="1" type="ORF">AALO17_23690</name>
</gene>
<name>A0A140DXX6_9FIRM</name>
<keyword evidence="2" id="KW-1185">Reference proteome</keyword>
<sequence>MKPEWLFLETRLVPICFSAPYPPGGPVRQILKKCEQGLC</sequence>
<proteinExistence type="predicted"/>
<reference evidence="1 2" key="1">
    <citation type="journal article" date="2016" name="Gut Pathog.">
        <title>Whole genome sequencing of "Faecalibaculum rodentium" ALO17, isolated from C57BL/6J laboratory mouse feces.</title>
        <authorList>
            <person name="Lim S."/>
            <person name="Chang D.H."/>
            <person name="Ahn S."/>
            <person name="Kim B.C."/>
        </authorList>
    </citation>
    <scope>NUCLEOTIDE SEQUENCE [LARGE SCALE GENOMIC DNA]</scope>
    <source>
        <strain evidence="1 2">Alo17</strain>
    </source>
</reference>
<organism evidence="1 2">
    <name type="scientific">Faecalibaculum rodentium</name>
    <dbReference type="NCBI Taxonomy" id="1702221"/>
    <lineage>
        <taxon>Bacteria</taxon>
        <taxon>Bacillati</taxon>
        <taxon>Bacillota</taxon>
        <taxon>Erysipelotrichia</taxon>
        <taxon>Erysipelotrichales</taxon>
        <taxon>Erysipelotrichaceae</taxon>
        <taxon>Faecalibaculum</taxon>
    </lineage>
</organism>
<dbReference type="EMBL" id="CP011391">
    <property type="protein sequence ID" value="AMK55503.1"/>
    <property type="molecule type" value="Genomic_DNA"/>
</dbReference>
<accession>A0A140DXX6</accession>
<dbReference type="AlphaFoldDB" id="A0A140DXX6"/>
<evidence type="ECO:0000313" key="1">
    <source>
        <dbReference type="EMBL" id="AMK55503.1"/>
    </source>
</evidence>
<dbReference type="Proteomes" id="UP000069771">
    <property type="component" value="Chromosome"/>
</dbReference>
<protein>
    <submittedName>
        <fullName evidence="1">Uncharacterized protein</fullName>
    </submittedName>
</protein>
<evidence type="ECO:0000313" key="2">
    <source>
        <dbReference type="Proteomes" id="UP000069771"/>
    </source>
</evidence>
<dbReference type="KEGG" id="fro:AALO17_23690"/>